<dbReference type="PRINTS" id="PR00463">
    <property type="entry name" value="EP450I"/>
</dbReference>
<name>A0ABM1VYJ3_APLCA</name>
<keyword evidence="7" id="KW-0503">Monooxygenase</keyword>
<evidence type="ECO:0000256" key="5">
    <source>
        <dbReference type="ARBA" id="ARBA00023002"/>
    </source>
</evidence>
<accession>A0ABM1VYJ3</accession>
<dbReference type="Pfam" id="PF00067">
    <property type="entry name" value="p450"/>
    <property type="match status" value="1"/>
</dbReference>
<proteinExistence type="inferred from homology"/>
<protein>
    <submittedName>
        <fullName evidence="9">Cytochrome P450 10</fullName>
    </submittedName>
</protein>
<dbReference type="InterPro" id="IPR001128">
    <property type="entry name" value="Cyt_P450"/>
</dbReference>
<evidence type="ECO:0000313" key="8">
    <source>
        <dbReference type="Proteomes" id="UP000694888"/>
    </source>
</evidence>
<keyword evidence="6" id="KW-0408">Iron</keyword>
<dbReference type="InterPro" id="IPR002401">
    <property type="entry name" value="Cyt_P450_E_grp-I"/>
</dbReference>
<evidence type="ECO:0000256" key="1">
    <source>
        <dbReference type="ARBA" id="ARBA00001971"/>
    </source>
</evidence>
<dbReference type="Proteomes" id="UP000694888">
    <property type="component" value="Unplaced"/>
</dbReference>
<dbReference type="RefSeq" id="XP_035827486.1">
    <property type="nucleotide sequence ID" value="XM_035971593.1"/>
</dbReference>
<organism evidence="8 9">
    <name type="scientific">Aplysia californica</name>
    <name type="common">California sea hare</name>
    <dbReference type="NCBI Taxonomy" id="6500"/>
    <lineage>
        <taxon>Eukaryota</taxon>
        <taxon>Metazoa</taxon>
        <taxon>Spiralia</taxon>
        <taxon>Lophotrochozoa</taxon>
        <taxon>Mollusca</taxon>
        <taxon>Gastropoda</taxon>
        <taxon>Heterobranchia</taxon>
        <taxon>Euthyneura</taxon>
        <taxon>Tectipleura</taxon>
        <taxon>Aplysiida</taxon>
        <taxon>Aplysioidea</taxon>
        <taxon>Aplysiidae</taxon>
        <taxon>Aplysia</taxon>
    </lineage>
</organism>
<evidence type="ECO:0000256" key="3">
    <source>
        <dbReference type="ARBA" id="ARBA00022617"/>
    </source>
</evidence>
<keyword evidence="5" id="KW-0560">Oxidoreductase</keyword>
<dbReference type="InterPro" id="IPR036396">
    <property type="entry name" value="Cyt_P450_sf"/>
</dbReference>
<dbReference type="SUPFAM" id="SSF48264">
    <property type="entry name" value="Cytochrome P450"/>
    <property type="match status" value="1"/>
</dbReference>
<dbReference type="Gene3D" id="1.10.630.10">
    <property type="entry name" value="Cytochrome P450"/>
    <property type="match status" value="2"/>
</dbReference>
<dbReference type="InterPro" id="IPR050479">
    <property type="entry name" value="CYP11_CYP27_families"/>
</dbReference>
<comment type="similarity">
    <text evidence="2">Belongs to the cytochrome P450 family.</text>
</comment>
<reference evidence="9" key="1">
    <citation type="submission" date="2025-08" db="UniProtKB">
        <authorList>
            <consortium name="RefSeq"/>
        </authorList>
    </citation>
    <scope>IDENTIFICATION</scope>
</reference>
<dbReference type="GeneID" id="101863690"/>
<keyword evidence="3" id="KW-0349">Heme</keyword>
<keyword evidence="4" id="KW-0479">Metal-binding</keyword>
<evidence type="ECO:0000256" key="7">
    <source>
        <dbReference type="ARBA" id="ARBA00023033"/>
    </source>
</evidence>
<dbReference type="PANTHER" id="PTHR24279:SF120">
    <property type="entry name" value="CYTOCHROME P450"/>
    <property type="match status" value="1"/>
</dbReference>
<gene>
    <name evidence="9" type="primary">LOC101863690</name>
</gene>
<evidence type="ECO:0000256" key="4">
    <source>
        <dbReference type="ARBA" id="ARBA00022723"/>
    </source>
</evidence>
<keyword evidence="8" id="KW-1185">Reference proteome</keyword>
<sequence length="345" mass="39321">MSRVGIQRGLFRNVLHLHTTGDRYGGKWIWNQRLTAEQLPEDLQWQQGGQPEKQLCPAKVAELKPLSEMPGPKGLPVIGTMMDMVRYFGQWHLLNQQRFDTYGSVWVERIPQFGETVMVADPAVVRELLAGDTTVPARPPIKLQVDYFQSRGHPNSLLNAKPQDWVRMRKAIDKPIMRPQEISKHVTSLYEVSRDLVDRIEASLDTQGSVVSLDDSLCKWAIESTSAVLFGERMGCFMEPPPKMTSEFIDSVLKNGASFIQSLASQGTQTTREIYSNVMELMMASFDTTSNTTKAILFELARHPDIQERLFEEICRELPEKGYDVTYQQLKKLIYLKGVLKESLR</sequence>
<dbReference type="PANTHER" id="PTHR24279">
    <property type="entry name" value="CYTOCHROME P450"/>
    <property type="match status" value="1"/>
</dbReference>
<evidence type="ECO:0000256" key="6">
    <source>
        <dbReference type="ARBA" id="ARBA00023004"/>
    </source>
</evidence>
<evidence type="ECO:0000313" key="9">
    <source>
        <dbReference type="RefSeq" id="XP_035827486.1"/>
    </source>
</evidence>
<evidence type="ECO:0000256" key="2">
    <source>
        <dbReference type="ARBA" id="ARBA00010617"/>
    </source>
</evidence>
<comment type="cofactor">
    <cofactor evidence="1">
        <name>heme</name>
        <dbReference type="ChEBI" id="CHEBI:30413"/>
    </cofactor>
</comment>